<evidence type="ECO:0000256" key="1">
    <source>
        <dbReference type="SAM" id="Coils"/>
    </source>
</evidence>
<feature type="transmembrane region" description="Helical" evidence="2">
    <location>
        <begin position="268"/>
        <end position="285"/>
    </location>
</feature>
<dbReference type="InterPro" id="IPR025646">
    <property type="entry name" value="DUF4350"/>
</dbReference>
<dbReference type="RefSeq" id="WP_320556522.1">
    <property type="nucleotide sequence ID" value="NZ_JAXDAE010000013.1"/>
</dbReference>
<protein>
    <submittedName>
        <fullName evidence="4">DUF4350 domain-containing protein</fullName>
    </submittedName>
</protein>
<comment type="caution">
    <text evidence="4">The sequence shown here is derived from an EMBL/GenBank/DDBJ whole genome shotgun (WGS) entry which is preliminary data.</text>
</comment>
<evidence type="ECO:0000313" key="5">
    <source>
        <dbReference type="Proteomes" id="UP001285855"/>
    </source>
</evidence>
<feature type="transmembrane region" description="Helical" evidence="2">
    <location>
        <begin position="7"/>
        <end position="25"/>
    </location>
</feature>
<keyword evidence="2" id="KW-1133">Transmembrane helix</keyword>
<dbReference type="Pfam" id="PF14258">
    <property type="entry name" value="DUF4350"/>
    <property type="match status" value="1"/>
</dbReference>
<gene>
    <name evidence="4" type="ORF">SNF14_12565</name>
</gene>
<evidence type="ECO:0000313" key="4">
    <source>
        <dbReference type="EMBL" id="MDY2588175.1"/>
    </source>
</evidence>
<feature type="coiled-coil region" evidence="1">
    <location>
        <begin position="364"/>
        <end position="391"/>
    </location>
</feature>
<keyword evidence="5" id="KW-1185">Reference proteome</keyword>
<keyword evidence="2" id="KW-0812">Transmembrane</keyword>
<accession>A0ABU5ENZ0</accession>
<keyword evidence="1" id="KW-0175">Coiled coil</keyword>
<proteinExistence type="predicted"/>
<name>A0ABU5ENZ0_9FLAO</name>
<feature type="domain" description="DUF4350" evidence="3">
    <location>
        <begin position="41"/>
        <end position="229"/>
    </location>
</feature>
<reference evidence="4 5" key="1">
    <citation type="submission" date="2023-11" db="EMBL/GenBank/DDBJ databases">
        <title>Winogradskyella pelagius sp. nov., isolated from coastal sediment.</title>
        <authorList>
            <person name="Li F."/>
        </authorList>
    </citation>
    <scope>NUCLEOTIDE SEQUENCE [LARGE SCALE GENOMIC DNA]</scope>
    <source>
        <strain evidence="4 5">KCTC 23502</strain>
    </source>
</reference>
<evidence type="ECO:0000256" key="2">
    <source>
        <dbReference type="SAM" id="Phobius"/>
    </source>
</evidence>
<keyword evidence="2" id="KW-0472">Membrane</keyword>
<dbReference type="Proteomes" id="UP001285855">
    <property type="component" value="Unassembled WGS sequence"/>
</dbReference>
<organism evidence="4 5">
    <name type="scientific">Winogradskyella aquimaris</name>
    <dbReference type="NCBI Taxonomy" id="864074"/>
    <lineage>
        <taxon>Bacteria</taxon>
        <taxon>Pseudomonadati</taxon>
        <taxon>Bacteroidota</taxon>
        <taxon>Flavobacteriia</taxon>
        <taxon>Flavobacteriales</taxon>
        <taxon>Flavobacteriaceae</taxon>
        <taxon>Winogradskyella</taxon>
    </lineage>
</organism>
<evidence type="ECO:0000259" key="3">
    <source>
        <dbReference type="Pfam" id="PF14258"/>
    </source>
</evidence>
<dbReference type="EMBL" id="JAXDAE010000013">
    <property type="protein sequence ID" value="MDY2588175.1"/>
    <property type="molecule type" value="Genomic_DNA"/>
</dbReference>
<sequence>MNRTLKIYLGVLVLLFIGIVIIEFTTPPPVNWQKTYNETHKIPFGTYIFHEELEKLFPESKVQNIKVTPYEYFDDYYSWEDSTYLTTGTYILIDEAPDIDNSSAQELLDFASFGNDIFISANYFPQRLKDSLDFTLDNNFSFSGKAKLSYTNPSFKNDSITIEKGLSNICFSKIDTLYTTVLGYQKFGDSLYTNFIKTTWGSGNFYIHLQPAVFTNYQLLKKDNKKYAEAAMSYLGDDTIYFDSRNKTRSIENRSSLRYILSQPALRWAWYMVLVSILIFMIFNAKRKQRIVKVIKPLKNTTVDFTKTIGNLYYETKDHNNLIDKKITYFLEYIRRVYYLDTQILDDKFVKNLSLKSGKDLEDIKKLINQIANLRAKSNCTENDLLQLNKAIEEFYTE</sequence>